<dbReference type="PANTHER" id="PTHR11638:SF18">
    <property type="entry name" value="HEAT SHOCK PROTEIN 104"/>
    <property type="match status" value="1"/>
</dbReference>
<dbReference type="InterPro" id="IPR001270">
    <property type="entry name" value="ClpA/B"/>
</dbReference>
<dbReference type="SMART" id="SM00382">
    <property type="entry name" value="AAA"/>
    <property type="match status" value="1"/>
</dbReference>
<proteinExistence type="predicted"/>
<keyword evidence="1" id="KW-0547">Nucleotide-binding</keyword>
<evidence type="ECO:0000259" key="5">
    <source>
        <dbReference type="SMART" id="SM00382"/>
    </source>
</evidence>
<evidence type="ECO:0000313" key="7">
    <source>
        <dbReference type="EMBL" id="CAE4594295.1"/>
    </source>
</evidence>
<dbReference type="Gene3D" id="6.10.140.130">
    <property type="match status" value="1"/>
</dbReference>
<dbReference type="PANTHER" id="PTHR11638">
    <property type="entry name" value="ATP-DEPENDENT CLP PROTEASE"/>
    <property type="match status" value="1"/>
</dbReference>
<dbReference type="InterPro" id="IPR027417">
    <property type="entry name" value="P-loop_NTPase"/>
</dbReference>
<dbReference type="EMBL" id="HBNS01010080">
    <property type="protein sequence ID" value="CAE4594281.1"/>
    <property type="molecule type" value="Transcribed_RNA"/>
</dbReference>
<dbReference type="Pfam" id="PF07724">
    <property type="entry name" value="AAA_2"/>
    <property type="match status" value="1"/>
</dbReference>
<keyword evidence="3" id="KW-0143">Chaperone</keyword>
<sequence>MDEACAKLKNELTSKPEVLDEVDRRIIQLEMERLSLQSDVENESVDDMGSLRLSNIDDELEKLKVKQEQLNARWMAERGAVEGVNEIQEKIAEVTLEIEKCEREFDLNRAAELKYSILPALQEKLGMTTGESDGVEIGGFARMLRDEVVADDIANVVAVWTGIPPQKMLESESDRILTMGDKLKERVIGQDEAIEVVTEAIQRSRAGLNDPSKPIASLIFLGPTGVGKTELCKALSEFMFDTEEAMIRLDMSEYMEKHTVSRLLGAPPGYVGYDEGGQLTDAVRRKPYSVILFDEMEKAHPDVFNVMLQLLDDGRVTDSKGNVVNFRNCVIIFTSNIGSQDIIDLGGSDPESQALMKERVGNAMRDHVRFCVRTKPIFLSF</sequence>
<dbReference type="SUPFAM" id="SSF52540">
    <property type="entry name" value="P-loop containing nucleoside triphosphate hydrolases"/>
    <property type="match status" value="2"/>
</dbReference>
<dbReference type="InterPro" id="IPR028299">
    <property type="entry name" value="ClpA/B_CS2"/>
</dbReference>
<dbReference type="GO" id="GO:0034605">
    <property type="term" value="P:cellular response to heat"/>
    <property type="evidence" value="ECO:0007669"/>
    <property type="project" value="TreeGrafter"/>
</dbReference>
<evidence type="ECO:0000313" key="6">
    <source>
        <dbReference type="EMBL" id="CAE4594281.1"/>
    </source>
</evidence>
<dbReference type="AlphaFoldDB" id="A0A6V2CK06"/>
<dbReference type="InterPro" id="IPR050130">
    <property type="entry name" value="ClpA_ClpB"/>
</dbReference>
<reference evidence="6" key="1">
    <citation type="submission" date="2021-01" db="EMBL/GenBank/DDBJ databases">
        <authorList>
            <person name="Corre E."/>
            <person name="Pelletier E."/>
            <person name="Niang G."/>
            <person name="Scheremetjew M."/>
            <person name="Finn R."/>
            <person name="Kale V."/>
            <person name="Holt S."/>
            <person name="Cochrane G."/>
            <person name="Meng A."/>
            <person name="Brown T."/>
            <person name="Cohen L."/>
        </authorList>
    </citation>
    <scope>NUCLEOTIDE SEQUENCE</scope>
    <source>
        <strain evidence="6">GSO104</strain>
    </source>
</reference>
<evidence type="ECO:0000256" key="3">
    <source>
        <dbReference type="ARBA" id="ARBA00023186"/>
    </source>
</evidence>
<organism evidence="6">
    <name type="scientific">Ditylum brightwellii</name>
    <dbReference type="NCBI Taxonomy" id="49249"/>
    <lineage>
        <taxon>Eukaryota</taxon>
        <taxon>Sar</taxon>
        <taxon>Stramenopiles</taxon>
        <taxon>Ochrophyta</taxon>
        <taxon>Bacillariophyta</taxon>
        <taxon>Mediophyceae</taxon>
        <taxon>Lithodesmiophycidae</taxon>
        <taxon>Lithodesmiales</taxon>
        <taxon>Lithodesmiaceae</taxon>
        <taxon>Ditylum</taxon>
    </lineage>
</organism>
<gene>
    <name evidence="6" type="ORF">DBRI00130_LOCUS8128</name>
    <name evidence="7" type="ORF">DBRI00130_LOCUS8134</name>
</gene>
<keyword evidence="4" id="KW-0175">Coiled coil</keyword>
<evidence type="ECO:0000256" key="1">
    <source>
        <dbReference type="ARBA" id="ARBA00022741"/>
    </source>
</evidence>
<accession>A0A6V2CK06</accession>
<evidence type="ECO:0000256" key="2">
    <source>
        <dbReference type="ARBA" id="ARBA00022840"/>
    </source>
</evidence>
<feature type="domain" description="AAA+ ATPase" evidence="5">
    <location>
        <begin position="214"/>
        <end position="378"/>
    </location>
</feature>
<dbReference type="PRINTS" id="PR00300">
    <property type="entry name" value="CLPPROTEASEA"/>
</dbReference>
<name>A0A6V2CK06_9STRA</name>
<evidence type="ECO:0000256" key="4">
    <source>
        <dbReference type="SAM" id="Coils"/>
    </source>
</evidence>
<dbReference type="EMBL" id="HBNS01010086">
    <property type="protein sequence ID" value="CAE4594295.1"/>
    <property type="molecule type" value="Transcribed_RNA"/>
</dbReference>
<protein>
    <recommendedName>
        <fullName evidence="5">AAA+ ATPase domain-containing protein</fullName>
    </recommendedName>
</protein>
<dbReference type="PROSITE" id="PS00871">
    <property type="entry name" value="CLPAB_2"/>
    <property type="match status" value="1"/>
</dbReference>
<feature type="coiled-coil region" evidence="4">
    <location>
        <begin position="19"/>
        <end position="104"/>
    </location>
</feature>
<dbReference type="FunFam" id="3.40.50.300:FF:000025">
    <property type="entry name" value="ATP-dependent Clp protease subunit"/>
    <property type="match status" value="1"/>
</dbReference>
<dbReference type="InterPro" id="IPR003959">
    <property type="entry name" value="ATPase_AAA_core"/>
</dbReference>
<dbReference type="InterPro" id="IPR003593">
    <property type="entry name" value="AAA+_ATPase"/>
</dbReference>
<dbReference type="CDD" id="cd19499">
    <property type="entry name" value="RecA-like_ClpB_Hsp104-like"/>
    <property type="match status" value="1"/>
</dbReference>
<dbReference type="GO" id="GO:0005524">
    <property type="term" value="F:ATP binding"/>
    <property type="evidence" value="ECO:0007669"/>
    <property type="project" value="UniProtKB-KW"/>
</dbReference>
<dbReference type="Gene3D" id="3.40.50.300">
    <property type="entry name" value="P-loop containing nucleotide triphosphate hydrolases"/>
    <property type="match status" value="1"/>
</dbReference>
<keyword evidence="2" id="KW-0067">ATP-binding</keyword>
<dbReference type="GO" id="GO:0005737">
    <property type="term" value="C:cytoplasm"/>
    <property type="evidence" value="ECO:0007669"/>
    <property type="project" value="TreeGrafter"/>
</dbReference>
<dbReference type="GO" id="GO:0016887">
    <property type="term" value="F:ATP hydrolysis activity"/>
    <property type="evidence" value="ECO:0007669"/>
    <property type="project" value="InterPro"/>
</dbReference>